<dbReference type="Pfam" id="PF21274">
    <property type="entry name" value="Rng_hyd_C"/>
    <property type="match status" value="1"/>
</dbReference>
<gene>
    <name evidence="5" type="ORF">MAUB_05270</name>
</gene>
<dbReference type="EMBL" id="AP022577">
    <property type="protein sequence ID" value="BBX82654.1"/>
    <property type="molecule type" value="Genomic_DNA"/>
</dbReference>
<dbReference type="Gene3D" id="3.40.30.120">
    <property type="match status" value="1"/>
</dbReference>
<dbReference type="InterPro" id="IPR050641">
    <property type="entry name" value="RIFMO-like"/>
</dbReference>
<dbReference type="RefSeq" id="WP_138230815.1">
    <property type="nucleotide sequence ID" value="NZ_AP022577.1"/>
</dbReference>
<proteinExistence type="predicted"/>
<dbReference type="Gene3D" id="3.50.50.60">
    <property type="entry name" value="FAD/NAD(P)-binding domain"/>
    <property type="match status" value="1"/>
</dbReference>
<organism evidence="5 6">
    <name type="scientific">Mycolicibacterium aubagnense</name>
    <dbReference type="NCBI Taxonomy" id="319707"/>
    <lineage>
        <taxon>Bacteria</taxon>
        <taxon>Bacillati</taxon>
        <taxon>Actinomycetota</taxon>
        <taxon>Actinomycetes</taxon>
        <taxon>Mycobacteriales</taxon>
        <taxon>Mycobacteriaceae</taxon>
        <taxon>Mycolicibacterium</taxon>
    </lineage>
</organism>
<keyword evidence="2" id="KW-0285">Flavoprotein</keyword>
<dbReference type="InterPro" id="IPR002938">
    <property type="entry name" value="FAD-bd"/>
</dbReference>
<dbReference type="PANTHER" id="PTHR43004:SF19">
    <property type="entry name" value="BINDING MONOOXYGENASE, PUTATIVE (JCVI)-RELATED"/>
    <property type="match status" value="1"/>
</dbReference>
<evidence type="ECO:0000313" key="6">
    <source>
        <dbReference type="Proteomes" id="UP000465609"/>
    </source>
</evidence>
<dbReference type="PANTHER" id="PTHR43004">
    <property type="entry name" value="TRK SYSTEM POTASSIUM UPTAKE PROTEIN"/>
    <property type="match status" value="1"/>
</dbReference>
<evidence type="ECO:0000259" key="4">
    <source>
        <dbReference type="Pfam" id="PF01494"/>
    </source>
</evidence>
<evidence type="ECO:0000256" key="1">
    <source>
        <dbReference type="ARBA" id="ARBA00001974"/>
    </source>
</evidence>
<protein>
    <submittedName>
        <fullName evidence="5">FAD-dependent oxidoreductase</fullName>
    </submittedName>
</protein>
<dbReference type="PRINTS" id="PR00420">
    <property type="entry name" value="RNGMNOXGNASE"/>
</dbReference>
<dbReference type="Proteomes" id="UP000465609">
    <property type="component" value="Chromosome"/>
</dbReference>
<evidence type="ECO:0000256" key="2">
    <source>
        <dbReference type="ARBA" id="ARBA00022630"/>
    </source>
</evidence>
<comment type="cofactor">
    <cofactor evidence="1">
        <name>FAD</name>
        <dbReference type="ChEBI" id="CHEBI:57692"/>
    </cofactor>
</comment>
<evidence type="ECO:0000313" key="5">
    <source>
        <dbReference type="EMBL" id="BBX82654.1"/>
    </source>
</evidence>
<dbReference type="InterPro" id="IPR036188">
    <property type="entry name" value="FAD/NAD-bd_sf"/>
</dbReference>
<dbReference type="SUPFAM" id="SSF51905">
    <property type="entry name" value="FAD/NAD(P)-binding domain"/>
    <property type="match status" value="1"/>
</dbReference>
<reference evidence="5 6" key="1">
    <citation type="journal article" date="2019" name="Emerg. Microbes Infect.">
        <title>Comprehensive subspecies identification of 175 nontuberculous mycobacteria species based on 7547 genomic profiles.</title>
        <authorList>
            <person name="Matsumoto Y."/>
            <person name="Kinjo T."/>
            <person name="Motooka D."/>
            <person name="Nabeya D."/>
            <person name="Jung N."/>
            <person name="Uechi K."/>
            <person name="Horii T."/>
            <person name="Iida T."/>
            <person name="Fujita J."/>
            <person name="Nakamura S."/>
        </authorList>
    </citation>
    <scope>NUCLEOTIDE SEQUENCE [LARGE SCALE GENOMIC DNA]</scope>
    <source>
        <strain evidence="5 6">JCM 15296</strain>
    </source>
</reference>
<evidence type="ECO:0000256" key="3">
    <source>
        <dbReference type="ARBA" id="ARBA00022827"/>
    </source>
</evidence>
<dbReference type="Gene3D" id="3.30.70.2450">
    <property type="match status" value="1"/>
</dbReference>
<feature type="domain" description="FAD-binding" evidence="4">
    <location>
        <begin position="4"/>
        <end position="341"/>
    </location>
</feature>
<dbReference type="Pfam" id="PF01494">
    <property type="entry name" value="FAD_binding_3"/>
    <property type="match status" value="1"/>
</dbReference>
<accession>A0ABN5YR70</accession>
<keyword evidence="3" id="KW-0274">FAD</keyword>
<sequence>MIHDVVIVGAGPVGLFLASELRLTGASVLVLERAENPKSPLKSPPFGLRGLSVTTVEALYRRGLLTDVQAGRQPHHGGGHFAGITWDAEKIDAASRPYRLTSPADVAVATTMEHIETVLINRASELGVDIHWGTAVHDVLQSDNEVCVAGGNQAFRARWLVGCDGGRSVVRKRARFEFAGTEPRFTGYSVQVELSEGESLPLGRHCTPTGMYVQSQPGTFAIADFDWGASHRNTPITIEHIQAVLRRVTGIALTVTAIHTATTWTDRAFQATTYRQGRVLLAGDAAHIHSPLGGQGLNLGLGDAMNLGWKLGAVIKGAASRDLLDGFCRERHPVGAEVLNWSRAQVVLLEPTASARAMAGIVRDLMATRDGATYFAERAQGLYMRYDLGGRHQLIGCSAPDFELADGTRLGALLRDGVGVLFDFQRNAGLQAIGHRFRDGLRYVGGPAKDQLGLGAVLVRPDGMVAWACDDEPDCGAVVDVLSQWVSLGRERAILEPRWSAAP</sequence>
<name>A0ABN5YR70_9MYCO</name>
<keyword evidence="6" id="KW-1185">Reference proteome</keyword>